<dbReference type="Proteomes" id="UP000468591">
    <property type="component" value="Unassembled WGS sequence"/>
</dbReference>
<keyword evidence="2" id="KW-1185">Reference proteome</keyword>
<organism evidence="1 2">
    <name type="scientific">Sulfitobacter sediminilitoris</name>
    <dbReference type="NCBI Taxonomy" id="2698830"/>
    <lineage>
        <taxon>Bacteria</taxon>
        <taxon>Pseudomonadati</taxon>
        <taxon>Pseudomonadota</taxon>
        <taxon>Alphaproteobacteria</taxon>
        <taxon>Rhodobacterales</taxon>
        <taxon>Roseobacteraceae</taxon>
        <taxon>Sulfitobacter</taxon>
    </lineage>
</organism>
<proteinExistence type="predicted"/>
<accession>A0A6P0C6R5</accession>
<dbReference type="AlphaFoldDB" id="A0A6P0C6R5"/>
<sequence length="96" mass="10681">MALSQRTYAGEEAAALRCANTLALTAVALSRAGMIDETEKEVMLGITILILERHVSGTWAQKKAALTIMRDRRSVEDTIEDYQRNAARCLQQFPIN</sequence>
<dbReference type="EMBL" id="JAABNT010000003">
    <property type="protein sequence ID" value="NEK21871.1"/>
    <property type="molecule type" value="Genomic_DNA"/>
</dbReference>
<reference evidence="1 2" key="1">
    <citation type="submission" date="2020-01" db="EMBL/GenBank/DDBJ databases">
        <title>Sulfitobacter sediminilitoris sp. nov., isolated from a tidal flat.</title>
        <authorList>
            <person name="Park S."/>
            <person name="Yoon J.-H."/>
        </authorList>
    </citation>
    <scope>NUCLEOTIDE SEQUENCE [LARGE SCALE GENOMIC DNA]</scope>
    <source>
        <strain evidence="1 2">JBTF-M27</strain>
    </source>
</reference>
<evidence type="ECO:0000313" key="1">
    <source>
        <dbReference type="EMBL" id="NEK21871.1"/>
    </source>
</evidence>
<protein>
    <submittedName>
        <fullName evidence="1">Uncharacterized protein</fullName>
    </submittedName>
</protein>
<name>A0A6P0C6R5_9RHOB</name>
<evidence type="ECO:0000313" key="2">
    <source>
        <dbReference type="Proteomes" id="UP000468591"/>
    </source>
</evidence>
<comment type="caution">
    <text evidence="1">The sequence shown here is derived from an EMBL/GenBank/DDBJ whole genome shotgun (WGS) entry which is preliminary data.</text>
</comment>
<gene>
    <name evidence="1" type="ORF">GV827_05575</name>
</gene>